<dbReference type="AlphaFoldDB" id="A0A0L0F7Y6"/>
<dbReference type="PANTHER" id="PTHR11014">
    <property type="entry name" value="PEPTIDASE M20 FAMILY MEMBER"/>
    <property type="match status" value="1"/>
</dbReference>
<organism evidence="1 2">
    <name type="scientific">Sphaeroforma arctica JP610</name>
    <dbReference type="NCBI Taxonomy" id="667725"/>
    <lineage>
        <taxon>Eukaryota</taxon>
        <taxon>Ichthyosporea</taxon>
        <taxon>Ichthyophonida</taxon>
        <taxon>Sphaeroforma</taxon>
    </lineage>
</organism>
<evidence type="ECO:0008006" key="3">
    <source>
        <dbReference type="Google" id="ProtNLM"/>
    </source>
</evidence>
<dbReference type="GO" id="GO:0016787">
    <property type="term" value="F:hydrolase activity"/>
    <property type="evidence" value="ECO:0007669"/>
    <property type="project" value="InterPro"/>
</dbReference>
<dbReference type="InterPro" id="IPR017439">
    <property type="entry name" value="Amidohydrolase"/>
</dbReference>
<dbReference type="GeneID" id="25915140"/>
<dbReference type="SUPFAM" id="SSF55031">
    <property type="entry name" value="Bacterial exopeptidase dimerisation domain"/>
    <property type="match status" value="1"/>
</dbReference>
<reference evidence="1 2" key="1">
    <citation type="submission" date="2011-02" db="EMBL/GenBank/DDBJ databases">
        <title>The Genome Sequence of Sphaeroforma arctica JP610.</title>
        <authorList>
            <consortium name="The Broad Institute Genome Sequencing Platform"/>
            <person name="Russ C."/>
            <person name="Cuomo C."/>
            <person name="Young S.K."/>
            <person name="Zeng Q."/>
            <person name="Gargeya S."/>
            <person name="Alvarado L."/>
            <person name="Berlin A."/>
            <person name="Chapman S.B."/>
            <person name="Chen Z."/>
            <person name="Freedman E."/>
            <person name="Gellesch M."/>
            <person name="Goldberg J."/>
            <person name="Griggs A."/>
            <person name="Gujja S."/>
            <person name="Heilman E."/>
            <person name="Heiman D."/>
            <person name="Howarth C."/>
            <person name="Mehta T."/>
            <person name="Neiman D."/>
            <person name="Pearson M."/>
            <person name="Roberts A."/>
            <person name="Saif S."/>
            <person name="Shea T."/>
            <person name="Shenoy N."/>
            <person name="Sisk P."/>
            <person name="Stolte C."/>
            <person name="Sykes S."/>
            <person name="White J."/>
            <person name="Yandava C."/>
            <person name="Burger G."/>
            <person name="Gray M.W."/>
            <person name="Holland P.W.H."/>
            <person name="King N."/>
            <person name="Lang F.B.F."/>
            <person name="Roger A.J."/>
            <person name="Ruiz-Trillo I."/>
            <person name="Haas B."/>
            <person name="Nusbaum C."/>
            <person name="Birren B."/>
        </authorList>
    </citation>
    <scope>NUCLEOTIDE SEQUENCE [LARGE SCALE GENOMIC DNA]</scope>
    <source>
        <strain evidence="1 2">JP610</strain>
    </source>
</reference>
<gene>
    <name evidence="1" type="ORF">SARC_14636</name>
</gene>
<evidence type="ECO:0000313" key="2">
    <source>
        <dbReference type="Proteomes" id="UP000054560"/>
    </source>
</evidence>
<evidence type="ECO:0000313" key="1">
    <source>
        <dbReference type="EMBL" id="KNC72804.1"/>
    </source>
</evidence>
<keyword evidence="2" id="KW-1185">Reference proteome</keyword>
<accession>A0A0L0F7Y6</accession>
<dbReference type="Proteomes" id="UP000054560">
    <property type="component" value="Unassembled WGS sequence"/>
</dbReference>
<feature type="non-terminal residue" evidence="1">
    <location>
        <position position="1"/>
    </location>
</feature>
<protein>
    <recommendedName>
        <fullName evidence="3">Peptidase M20 dimerisation domain-containing protein</fullName>
    </recommendedName>
</protein>
<dbReference type="EMBL" id="KQ246483">
    <property type="protein sequence ID" value="KNC72804.1"/>
    <property type="molecule type" value="Genomic_DNA"/>
</dbReference>
<sequence length="63" mass="6482">DGPVMAASDSFTITINGLGGHGAVPEGTVDAVLVSGHLITALHSIVSRYVDVVMVLFLYIPTS</sequence>
<dbReference type="PANTHER" id="PTHR11014:SF63">
    <property type="entry name" value="METALLOPEPTIDASE, PUTATIVE (AFU_ORTHOLOGUE AFUA_6G09600)-RELATED"/>
    <property type="match status" value="1"/>
</dbReference>
<name>A0A0L0F7Y6_9EUKA</name>
<dbReference type="RefSeq" id="XP_014146706.1">
    <property type="nucleotide sequence ID" value="XM_014291231.1"/>
</dbReference>
<proteinExistence type="predicted"/>
<dbReference type="InterPro" id="IPR036264">
    <property type="entry name" value="Bact_exopeptidase_dim_dom"/>
</dbReference>
<dbReference type="Gene3D" id="3.30.70.360">
    <property type="match status" value="1"/>
</dbReference>
<dbReference type="OrthoDB" id="6119954at2759"/>